<evidence type="ECO:0000313" key="1">
    <source>
        <dbReference type="EMBL" id="KAJ8430098.1"/>
    </source>
</evidence>
<keyword evidence="2" id="KW-1185">Reference proteome</keyword>
<sequence>MDDHISKERARQRTGRTDMRMYWNYVSVIIKLCKQNNTPESGVELPNGSNRGHKREDPIKEKLVNAWVRNDTSRVTCDVICAEQVWFYKSTNLYAHVDEKCMTRIVMTQKIPTPMRRMHRAREALWVAKEALTLEKVAYAAIKKELEHMRALLMGRGRG</sequence>
<evidence type="ECO:0000313" key="2">
    <source>
        <dbReference type="Proteomes" id="UP001153076"/>
    </source>
</evidence>
<gene>
    <name evidence="1" type="ORF">Cgig2_022700</name>
</gene>
<dbReference type="EMBL" id="JAKOGI010000824">
    <property type="protein sequence ID" value="KAJ8430098.1"/>
    <property type="molecule type" value="Genomic_DNA"/>
</dbReference>
<dbReference type="Proteomes" id="UP001153076">
    <property type="component" value="Unassembled WGS sequence"/>
</dbReference>
<dbReference type="AlphaFoldDB" id="A0A9Q1JSD1"/>
<accession>A0A9Q1JSD1</accession>
<protein>
    <submittedName>
        <fullName evidence="1">Uncharacterized protein</fullName>
    </submittedName>
</protein>
<reference evidence="1" key="1">
    <citation type="submission" date="2022-04" db="EMBL/GenBank/DDBJ databases">
        <title>Carnegiea gigantea Genome sequencing and assembly v2.</title>
        <authorList>
            <person name="Copetti D."/>
            <person name="Sanderson M.J."/>
            <person name="Burquez A."/>
            <person name="Wojciechowski M.F."/>
        </authorList>
    </citation>
    <scope>NUCLEOTIDE SEQUENCE</scope>
    <source>
        <strain evidence="1">SGP5-SGP5p</strain>
        <tissue evidence="1">Aerial part</tissue>
    </source>
</reference>
<proteinExistence type="predicted"/>
<name>A0A9Q1JSD1_9CARY</name>
<comment type="caution">
    <text evidence="1">The sequence shown here is derived from an EMBL/GenBank/DDBJ whole genome shotgun (WGS) entry which is preliminary data.</text>
</comment>
<organism evidence="1 2">
    <name type="scientific">Carnegiea gigantea</name>
    <dbReference type="NCBI Taxonomy" id="171969"/>
    <lineage>
        <taxon>Eukaryota</taxon>
        <taxon>Viridiplantae</taxon>
        <taxon>Streptophyta</taxon>
        <taxon>Embryophyta</taxon>
        <taxon>Tracheophyta</taxon>
        <taxon>Spermatophyta</taxon>
        <taxon>Magnoliopsida</taxon>
        <taxon>eudicotyledons</taxon>
        <taxon>Gunneridae</taxon>
        <taxon>Pentapetalae</taxon>
        <taxon>Caryophyllales</taxon>
        <taxon>Cactineae</taxon>
        <taxon>Cactaceae</taxon>
        <taxon>Cactoideae</taxon>
        <taxon>Echinocereeae</taxon>
        <taxon>Carnegiea</taxon>
    </lineage>
</organism>